<dbReference type="OrthoDB" id="1400004at2759"/>
<evidence type="ECO:0000313" key="1">
    <source>
        <dbReference type="EMBL" id="GAU50100.1"/>
    </source>
</evidence>
<keyword evidence="2" id="KW-1185">Reference proteome</keyword>
<evidence type="ECO:0000313" key="2">
    <source>
        <dbReference type="Proteomes" id="UP000242715"/>
    </source>
</evidence>
<gene>
    <name evidence="1" type="ORF">TSUD_329340</name>
</gene>
<accession>A0A2Z6PGK0</accession>
<dbReference type="EMBL" id="DF974690">
    <property type="protein sequence ID" value="GAU50100.1"/>
    <property type="molecule type" value="Genomic_DNA"/>
</dbReference>
<dbReference type="Proteomes" id="UP000242715">
    <property type="component" value="Unassembled WGS sequence"/>
</dbReference>
<protein>
    <submittedName>
        <fullName evidence="1">Uncharacterized protein</fullName>
    </submittedName>
</protein>
<organism evidence="1 2">
    <name type="scientific">Trifolium subterraneum</name>
    <name type="common">Subterranean clover</name>
    <dbReference type="NCBI Taxonomy" id="3900"/>
    <lineage>
        <taxon>Eukaryota</taxon>
        <taxon>Viridiplantae</taxon>
        <taxon>Streptophyta</taxon>
        <taxon>Embryophyta</taxon>
        <taxon>Tracheophyta</taxon>
        <taxon>Spermatophyta</taxon>
        <taxon>Magnoliopsida</taxon>
        <taxon>eudicotyledons</taxon>
        <taxon>Gunneridae</taxon>
        <taxon>Pentapetalae</taxon>
        <taxon>rosids</taxon>
        <taxon>fabids</taxon>
        <taxon>Fabales</taxon>
        <taxon>Fabaceae</taxon>
        <taxon>Papilionoideae</taxon>
        <taxon>50 kb inversion clade</taxon>
        <taxon>NPAAA clade</taxon>
        <taxon>Hologalegina</taxon>
        <taxon>IRL clade</taxon>
        <taxon>Trifolieae</taxon>
        <taxon>Trifolium</taxon>
    </lineage>
</organism>
<proteinExistence type="predicted"/>
<sequence>MQFLSTMSHIVNEIAMGKAPMIEESESNVENQNKMKSIVVEESSDAIQRNVTNVSIVKNHLILHKA</sequence>
<dbReference type="AlphaFoldDB" id="A0A2Z6PGK0"/>
<name>A0A2Z6PGK0_TRISU</name>
<reference evidence="2" key="1">
    <citation type="journal article" date="2017" name="Front. Plant Sci.">
        <title>Climate Clever Clovers: New Paradigm to Reduce the Environmental Footprint of Ruminants by Breeding Low Methanogenic Forages Utilizing Haplotype Variation.</title>
        <authorList>
            <person name="Kaur P."/>
            <person name="Appels R."/>
            <person name="Bayer P.E."/>
            <person name="Keeble-Gagnere G."/>
            <person name="Wang J."/>
            <person name="Hirakawa H."/>
            <person name="Shirasawa K."/>
            <person name="Vercoe P."/>
            <person name="Stefanova K."/>
            <person name="Durmic Z."/>
            <person name="Nichols P."/>
            <person name="Revell C."/>
            <person name="Isobe S.N."/>
            <person name="Edwards D."/>
            <person name="Erskine W."/>
        </authorList>
    </citation>
    <scope>NUCLEOTIDE SEQUENCE [LARGE SCALE GENOMIC DNA]</scope>
    <source>
        <strain evidence="2">cv. Daliak</strain>
    </source>
</reference>